<dbReference type="PANTHER" id="PTHR46115">
    <property type="entry name" value="THIOREDOXIN-LIKE PROTEIN 1"/>
    <property type="match status" value="1"/>
</dbReference>
<dbReference type="SUPFAM" id="SSF52833">
    <property type="entry name" value="Thioredoxin-like"/>
    <property type="match status" value="1"/>
</dbReference>
<dbReference type="Pfam" id="PF00085">
    <property type="entry name" value="Thioredoxin"/>
    <property type="match status" value="1"/>
</dbReference>
<sequence>MPQSTSTITPITSSSHLSKLLTSNTYLVIDFYADWCGPCKTIAPIYNQLATEHHKPGKILFTKVDVDSQQEISRKYGVSAMPTFLILKNGSVVNTIRGADPSSLRSAVVRAASDAARGPASSSFSFSSSKGHVLGTSAADSRPVSTSAFTLPAIPGLSGPASQGGVLGTAVRFVGLYLTSLFALDAYAAAEQSQFAVKKGGSVGFRSVR</sequence>
<gene>
    <name evidence="4" type="ORF">M501DRAFT_994880</name>
</gene>
<evidence type="ECO:0000259" key="3">
    <source>
        <dbReference type="PROSITE" id="PS51352"/>
    </source>
</evidence>
<evidence type="ECO:0000313" key="5">
    <source>
        <dbReference type="Proteomes" id="UP000799429"/>
    </source>
</evidence>
<evidence type="ECO:0000313" key="4">
    <source>
        <dbReference type="EMBL" id="KAF2837684.1"/>
    </source>
</evidence>
<dbReference type="Proteomes" id="UP000799429">
    <property type="component" value="Unassembled WGS sequence"/>
</dbReference>
<proteinExistence type="inferred from homology"/>
<comment type="caution">
    <text evidence="4">The sequence shown here is derived from an EMBL/GenBank/DDBJ whole genome shotgun (WGS) entry which is preliminary data.</text>
</comment>
<feature type="domain" description="Thioredoxin" evidence="3">
    <location>
        <begin position="1"/>
        <end position="113"/>
    </location>
</feature>
<comment type="similarity">
    <text evidence="1">Belongs to the thioredoxin family.</text>
</comment>
<dbReference type="OrthoDB" id="19690at2759"/>
<name>A0A9P4S7X2_9PEZI</name>
<evidence type="ECO:0000256" key="2">
    <source>
        <dbReference type="ARBA" id="ARBA00023157"/>
    </source>
</evidence>
<dbReference type="InterPro" id="IPR013766">
    <property type="entry name" value="Thioredoxin_domain"/>
</dbReference>
<dbReference type="Gene3D" id="3.40.30.10">
    <property type="entry name" value="Glutaredoxin"/>
    <property type="match status" value="1"/>
</dbReference>
<dbReference type="InterPro" id="IPR017937">
    <property type="entry name" value="Thioredoxin_CS"/>
</dbReference>
<keyword evidence="2" id="KW-1015">Disulfide bond</keyword>
<dbReference type="PRINTS" id="PR00421">
    <property type="entry name" value="THIOREDOXIN"/>
</dbReference>
<dbReference type="InterPro" id="IPR036249">
    <property type="entry name" value="Thioredoxin-like_sf"/>
</dbReference>
<dbReference type="PROSITE" id="PS51352">
    <property type="entry name" value="THIOREDOXIN_2"/>
    <property type="match status" value="1"/>
</dbReference>
<dbReference type="EMBL" id="MU006098">
    <property type="protein sequence ID" value="KAF2837684.1"/>
    <property type="molecule type" value="Genomic_DNA"/>
</dbReference>
<dbReference type="CDD" id="cd02947">
    <property type="entry name" value="TRX_family"/>
    <property type="match status" value="1"/>
</dbReference>
<dbReference type="PROSITE" id="PS00194">
    <property type="entry name" value="THIOREDOXIN_1"/>
    <property type="match status" value="1"/>
</dbReference>
<protein>
    <submittedName>
        <fullName evidence="4">Thioredoxin-domain-containing protein</fullName>
    </submittedName>
</protein>
<reference evidence="4" key="1">
    <citation type="journal article" date="2020" name="Stud. Mycol.">
        <title>101 Dothideomycetes genomes: a test case for predicting lifestyles and emergence of pathogens.</title>
        <authorList>
            <person name="Haridas S."/>
            <person name="Albert R."/>
            <person name="Binder M."/>
            <person name="Bloem J."/>
            <person name="Labutti K."/>
            <person name="Salamov A."/>
            <person name="Andreopoulos B."/>
            <person name="Baker S."/>
            <person name="Barry K."/>
            <person name="Bills G."/>
            <person name="Bluhm B."/>
            <person name="Cannon C."/>
            <person name="Castanera R."/>
            <person name="Culley D."/>
            <person name="Daum C."/>
            <person name="Ezra D."/>
            <person name="Gonzalez J."/>
            <person name="Henrissat B."/>
            <person name="Kuo A."/>
            <person name="Liang C."/>
            <person name="Lipzen A."/>
            <person name="Lutzoni F."/>
            <person name="Magnuson J."/>
            <person name="Mondo S."/>
            <person name="Nolan M."/>
            <person name="Ohm R."/>
            <person name="Pangilinan J."/>
            <person name="Park H.-J."/>
            <person name="Ramirez L."/>
            <person name="Alfaro M."/>
            <person name="Sun H."/>
            <person name="Tritt A."/>
            <person name="Yoshinaga Y."/>
            <person name="Zwiers L.-H."/>
            <person name="Turgeon B."/>
            <person name="Goodwin S."/>
            <person name="Spatafora J."/>
            <person name="Crous P."/>
            <person name="Grigoriev I."/>
        </authorList>
    </citation>
    <scope>NUCLEOTIDE SEQUENCE</scope>
    <source>
        <strain evidence="4">CBS 101060</strain>
    </source>
</reference>
<organism evidence="4 5">
    <name type="scientific">Patellaria atrata CBS 101060</name>
    <dbReference type="NCBI Taxonomy" id="1346257"/>
    <lineage>
        <taxon>Eukaryota</taxon>
        <taxon>Fungi</taxon>
        <taxon>Dikarya</taxon>
        <taxon>Ascomycota</taxon>
        <taxon>Pezizomycotina</taxon>
        <taxon>Dothideomycetes</taxon>
        <taxon>Dothideomycetes incertae sedis</taxon>
        <taxon>Patellariales</taxon>
        <taxon>Patellariaceae</taxon>
        <taxon>Patellaria</taxon>
    </lineage>
</organism>
<keyword evidence="5" id="KW-1185">Reference proteome</keyword>
<evidence type="ECO:0000256" key="1">
    <source>
        <dbReference type="ARBA" id="ARBA00008987"/>
    </source>
</evidence>
<accession>A0A9P4S7X2</accession>
<dbReference type="AlphaFoldDB" id="A0A9P4S7X2"/>